<evidence type="ECO:0008006" key="11">
    <source>
        <dbReference type="Google" id="ProtNLM"/>
    </source>
</evidence>
<dbReference type="KEGG" id="ccp:CHC_T00006208001"/>
<evidence type="ECO:0000256" key="4">
    <source>
        <dbReference type="ARBA" id="ARBA00022692"/>
    </source>
</evidence>
<dbReference type="RefSeq" id="XP_005718679.1">
    <property type="nucleotide sequence ID" value="XM_005718622.1"/>
</dbReference>
<evidence type="ECO:0000256" key="2">
    <source>
        <dbReference type="ARBA" id="ARBA00022448"/>
    </source>
</evidence>
<feature type="transmembrane region" description="Helical" evidence="8">
    <location>
        <begin position="141"/>
        <end position="163"/>
    </location>
</feature>
<keyword evidence="6 8" id="KW-0472">Membrane</keyword>
<feature type="compositionally biased region" description="Acidic residues" evidence="7">
    <location>
        <begin position="429"/>
        <end position="447"/>
    </location>
</feature>
<feature type="compositionally biased region" description="Basic and acidic residues" evidence="7">
    <location>
        <begin position="391"/>
        <end position="420"/>
    </location>
</feature>
<feature type="transmembrane region" description="Helical" evidence="8">
    <location>
        <begin position="323"/>
        <end position="347"/>
    </location>
</feature>
<evidence type="ECO:0000313" key="10">
    <source>
        <dbReference type="Proteomes" id="UP000012073"/>
    </source>
</evidence>
<dbReference type="Gramene" id="CDF38774">
    <property type="protein sequence ID" value="CDF38774"/>
    <property type="gene ID" value="CHC_T00006208001"/>
</dbReference>
<keyword evidence="10" id="KW-1185">Reference proteome</keyword>
<proteinExistence type="predicted"/>
<dbReference type="Proteomes" id="UP000012073">
    <property type="component" value="Unassembled WGS sequence"/>
</dbReference>
<keyword evidence="4 8" id="KW-0812">Transmembrane</keyword>
<keyword evidence="2" id="KW-0813">Transport</keyword>
<feature type="transmembrane region" description="Helical" evidence="8">
    <location>
        <begin position="196"/>
        <end position="214"/>
    </location>
</feature>
<dbReference type="InterPro" id="IPR036259">
    <property type="entry name" value="MFS_trans_sf"/>
</dbReference>
<evidence type="ECO:0000313" key="9">
    <source>
        <dbReference type="EMBL" id="CDF38774.1"/>
    </source>
</evidence>
<dbReference type="SUPFAM" id="SSF103473">
    <property type="entry name" value="MFS general substrate transporter"/>
    <property type="match status" value="1"/>
</dbReference>
<comment type="subcellular location">
    <subcellularLocation>
        <location evidence="1">Cell membrane</location>
        <topology evidence="1">Multi-pass membrane protein</topology>
    </subcellularLocation>
</comment>
<feature type="compositionally biased region" description="Polar residues" evidence="7">
    <location>
        <begin position="449"/>
        <end position="478"/>
    </location>
</feature>
<feature type="region of interest" description="Disordered" evidence="7">
    <location>
        <begin position="386"/>
        <end position="499"/>
    </location>
</feature>
<keyword evidence="3" id="KW-1003">Cell membrane</keyword>
<dbReference type="GeneID" id="17326394"/>
<evidence type="ECO:0000256" key="6">
    <source>
        <dbReference type="ARBA" id="ARBA00023136"/>
    </source>
</evidence>
<feature type="transmembrane region" description="Helical" evidence="8">
    <location>
        <begin position="359"/>
        <end position="379"/>
    </location>
</feature>
<feature type="transmembrane region" description="Helical" evidence="8">
    <location>
        <begin position="286"/>
        <end position="303"/>
    </location>
</feature>
<evidence type="ECO:0000256" key="3">
    <source>
        <dbReference type="ARBA" id="ARBA00022475"/>
    </source>
</evidence>
<feature type="transmembrane region" description="Helical" evidence="8">
    <location>
        <begin position="6"/>
        <end position="28"/>
    </location>
</feature>
<accession>R7QL18</accession>
<dbReference type="Gene3D" id="1.20.1250.20">
    <property type="entry name" value="MFS general substrate transporter like domains"/>
    <property type="match status" value="2"/>
</dbReference>
<dbReference type="PANTHER" id="PTHR23517">
    <property type="entry name" value="RESISTANCE PROTEIN MDTM, PUTATIVE-RELATED-RELATED"/>
    <property type="match status" value="1"/>
</dbReference>
<dbReference type="GO" id="GO:0022857">
    <property type="term" value="F:transmembrane transporter activity"/>
    <property type="evidence" value="ECO:0007669"/>
    <property type="project" value="InterPro"/>
</dbReference>
<feature type="transmembrane region" description="Helical" evidence="8">
    <location>
        <begin position="94"/>
        <end position="114"/>
    </location>
</feature>
<feature type="transmembrane region" description="Helical" evidence="8">
    <location>
        <begin position="62"/>
        <end position="82"/>
    </location>
</feature>
<reference evidence="10" key="1">
    <citation type="journal article" date="2013" name="Proc. Natl. Acad. Sci. U.S.A.">
        <title>Genome structure and metabolic features in the red seaweed Chondrus crispus shed light on evolution of the Archaeplastida.</title>
        <authorList>
            <person name="Collen J."/>
            <person name="Porcel B."/>
            <person name="Carre W."/>
            <person name="Ball S.G."/>
            <person name="Chaparro C."/>
            <person name="Tonon T."/>
            <person name="Barbeyron T."/>
            <person name="Michel G."/>
            <person name="Noel B."/>
            <person name="Valentin K."/>
            <person name="Elias M."/>
            <person name="Artiguenave F."/>
            <person name="Arun A."/>
            <person name="Aury J.M."/>
            <person name="Barbosa-Neto J.F."/>
            <person name="Bothwell J.H."/>
            <person name="Bouget F.Y."/>
            <person name="Brillet L."/>
            <person name="Cabello-Hurtado F."/>
            <person name="Capella-Gutierrez S."/>
            <person name="Charrier B."/>
            <person name="Cladiere L."/>
            <person name="Cock J.M."/>
            <person name="Coelho S.M."/>
            <person name="Colleoni C."/>
            <person name="Czjzek M."/>
            <person name="Da Silva C."/>
            <person name="Delage L."/>
            <person name="Denoeud F."/>
            <person name="Deschamps P."/>
            <person name="Dittami S.M."/>
            <person name="Gabaldon T."/>
            <person name="Gachon C.M."/>
            <person name="Groisillier A."/>
            <person name="Herve C."/>
            <person name="Jabbari K."/>
            <person name="Katinka M."/>
            <person name="Kloareg B."/>
            <person name="Kowalczyk N."/>
            <person name="Labadie K."/>
            <person name="Leblanc C."/>
            <person name="Lopez P.J."/>
            <person name="McLachlan D.H."/>
            <person name="Meslet-Cladiere L."/>
            <person name="Moustafa A."/>
            <person name="Nehr Z."/>
            <person name="Nyvall Collen P."/>
            <person name="Panaud O."/>
            <person name="Partensky F."/>
            <person name="Poulain J."/>
            <person name="Rensing S.A."/>
            <person name="Rousvoal S."/>
            <person name="Samson G."/>
            <person name="Symeonidi A."/>
            <person name="Weissenbach J."/>
            <person name="Zambounis A."/>
            <person name="Wincker P."/>
            <person name="Boyen C."/>
        </authorList>
    </citation>
    <scope>NUCLEOTIDE SEQUENCE [LARGE SCALE GENOMIC DNA]</scope>
    <source>
        <strain evidence="10">cv. Stackhouse</strain>
    </source>
</reference>
<evidence type="ECO:0000256" key="8">
    <source>
        <dbReference type="SAM" id="Phobius"/>
    </source>
</evidence>
<gene>
    <name evidence="9" type="ORF">CHC_T00006208001</name>
</gene>
<evidence type="ECO:0000256" key="5">
    <source>
        <dbReference type="ARBA" id="ARBA00022989"/>
    </source>
</evidence>
<dbReference type="PhylomeDB" id="R7QL18"/>
<dbReference type="AlphaFoldDB" id="R7QL18"/>
<dbReference type="PANTHER" id="PTHR23517:SF3">
    <property type="entry name" value="INTEGRAL MEMBRANE TRANSPORT PROTEIN"/>
    <property type="match status" value="1"/>
</dbReference>
<evidence type="ECO:0000256" key="1">
    <source>
        <dbReference type="ARBA" id="ARBA00004651"/>
    </source>
</evidence>
<dbReference type="GO" id="GO:0005886">
    <property type="term" value="C:plasma membrane"/>
    <property type="evidence" value="ECO:0007669"/>
    <property type="project" value="UniProtKB-SubCell"/>
</dbReference>
<evidence type="ECO:0000256" key="7">
    <source>
        <dbReference type="SAM" id="MobiDB-lite"/>
    </source>
</evidence>
<feature type="transmembrane region" description="Helical" evidence="8">
    <location>
        <begin position="263"/>
        <end position="280"/>
    </location>
</feature>
<dbReference type="InterPro" id="IPR011701">
    <property type="entry name" value="MFS"/>
</dbReference>
<sequence length="499" mass="54905">MSDTAAGWAYGAYGVMSTFFGLMCGWFIDYMGVRASLLVGALVGAFSRFVMALAVSKGTALFMLYTLLPFAECLGIPIMTIGIKRYTNARNRTFAFSLFYSMMNVAALCAGPLVDLSRSTFGDGFTVHIDPLGLDVRFTGLRLIILTSSVATAAMCIIVAIGIREIQVDESGSIREFIPNRESPMQQTMTVLREPAFWRLTVFTLLLVGVRLVFRHIDATMPKYMVRQFGPSAPFGLIYAINPFLIIFLVPIVGLVARKIDSFSMILAGSFVSAVSPFWLCFKQTYFSMVLFMVTLSIGEAVYSPRVYDYTMAVSAEGAEGLYSSLSSAPLFSVKLVVGGMSGWLLTSFMPADGPHHGNILWGIIGLTSLTSPILMFLLRDYISPPSEQGNRPHSDAENASDHLKSDRQEDRTDAIRSLKMESTPVHIDEDEDEDEDEGDQGYDNDYENFSNSASASSLPQERQAFLSSNPQQYTMPSTHDLKEVDITSAVSPARDSKD</sequence>
<dbReference type="InterPro" id="IPR050171">
    <property type="entry name" value="MFS_Transporters"/>
</dbReference>
<keyword evidence="5 8" id="KW-1133">Transmembrane helix</keyword>
<dbReference type="OMA" id="EAMWQPR"/>
<feature type="transmembrane region" description="Helical" evidence="8">
    <location>
        <begin position="35"/>
        <end position="56"/>
    </location>
</feature>
<dbReference type="OrthoDB" id="566532at2759"/>
<protein>
    <recommendedName>
        <fullName evidence="11">Major facilitator superfamily (MFS) profile domain-containing protein</fullName>
    </recommendedName>
</protein>
<dbReference type="Pfam" id="PF07690">
    <property type="entry name" value="MFS_1"/>
    <property type="match status" value="1"/>
</dbReference>
<name>R7QL18_CHOCR</name>
<organism evidence="9 10">
    <name type="scientific">Chondrus crispus</name>
    <name type="common">Carrageen Irish moss</name>
    <name type="synonym">Polymorpha crispa</name>
    <dbReference type="NCBI Taxonomy" id="2769"/>
    <lineage>
        <taxon>Eukaryota</taxon>
        <taxon>Rhodophyta</taxon>
        <taxon>Florideophyceae</taxon>
        <taxon>Rhodymeniophycidae</taxon>
        <taxon>Gigartinales</taxon>
        <taxon>Gigartinaceae</taxon>
        <taxon>Chondrus</taxon>
    </lineage>
</organism>
<dbReference type="EMBL" id="HG001967">
    <property type="protein sequence ID" value="CDF38774.1"/>
    <property type="molecule type" value="Genomic_DNA"/>
</dbReference>
<feature type="transmembrane region" description="Helical" evidence="8">
    <location>
        <begin position="234"/>
        <end position="256"/>
    </location>
</feature>